<keyword evidence="1" id="KW-0812">Transmembrane</keyword>
<feature type="transmembrane region" description="Helical" evidence="1">
    <location>
        <begin position="89"/>
        <end position="111"/>
    </location>
</feature>
<name>A0AAJ1UR99_9BIFI</name>
<feature type="transmembrane region" description="Helical" evidence="1">
    <location>
        <begin position="160"/>
        <end position="180"/>
    </location>
</feature>
<comment type="caution">
    <text evidence="2">The sequence shown here is derived from an EMBL/GenBank/DDBJ whole genome shotgun (WGS) entry which is preliminary data.</text>
</comment>
<reference evidence="2" key="1">
    <citation type="journal article" date="2023" name="Gut Microbes">
        <title>Characterization of Bifidobacterium kashiwanohense that utilizes both milk- and plant-derived oligosaccharides.</title>
        <authorList>
            <person name="Orihara K."/>
            <person name="Yahagi K."/>
            <person name="Saito Y."/>
            <person name="Watanabe Y."/>
            <person name="Sasai T."/>
            <person name="Hara T."/>
            <person name="Tsukuda N."/>
            <person name="Oki K."/>
            <person name="Fujimoto J."/>
            <person name="Matsuki T."/>
        </authorList>
    </citation>
    <scope>NUCLEOTIDE SEQUENCE</scope>
    <source>
        <strain evidence="2">YIT 13057</strain>
    </source>
</reference>
<dbReference type="RefSeq" id="WP_281108891.1">
    <property type="nucleotide sequence ID" value="NZ_JAOPMD010000053.1"/>
</dbReference>
<gene>
    <name evidence="2" type="ORF">OB936_11190</name>
</gene>
<dbReference type="Proteomes" id="UP001157379">
    <property type="component" value="Unassembled WGS sequence"/>
</dbReference>
<keyword evidence="1" id="KW-1133">Transmembrane helix</keyword>
<evidence type="ECO:0000256" key="1">
    <source>
        <dbReference type="SAM" id="Phobius"/>
    </source>
</evidence>
<feature type="non-terminal residue" evidence="2">
    <location>
        <position position="205"/>
    </location>
</feature>
<protein>
    <submittedName>
        <fullName evidence="2">EpsG family protein</fullName>
    </submittedName>
</protein>
<organism evidence="2 3">
    <name type="scientific">Bifidobacterium catenulatum subsp. kashiwanohense</name>
    <dbReference type="NCBI Taxonomy" id="630129"/>
    <lineage>
        <taxon>Bacteria</taxon>
        <taxon>Bacillati</taxon>
        <taxon>Actinomycetota</taxon>
        <taxon>Actinomycetes</taxon>
        <taxon>Bifidobacteriales</taxon>
        <taxon>Bifidobacteriaceae</taxon>
        <taxon>Bifidobacterium</taxon>
    </lineage>
</organism>
<proteinExistence type="predicted"/>
<evidence type="ECO:0000313" key="3">
    <source>
        <dbReference type="Proteomes" id="UP001157379"/>
    </source>
</evidence>
<dbReference type="AlphaFoldDB" id="A0AAJ1UR99"/>
<dbReference type="EMBL" id="JAOPMD010000053">
    <property type="protein sequence ID" value="MDH7900732.1"/>
    <property type="molecule type" value="Genomic_DNA"/>
</dbReference>
<feature type="transmembrane region" description="Helical" evidence="1">
    <location>
        <begin position="131"/>
        <end position="148"/>
    </location>
</feature>
<sequence>MPCSKVLLTVSFLCGGYFLYSFNVVRQTIATALFCCALLFVERNMDGKKRLQSLFAAFSLVAIAVGFHYSALIYFIVITLLYLKLDKKIYLSLFFASAVLVPTFVAVIGILLKGTKYENYISGYWPDPSRAFSLSSLLFVGFFFVYLFTESKEDDHWFNIFRNLHFIGSIAIMIGLFIPLGQRVSALFYLLNFLSIPYYIEYYIT</sequence>
<feature type="transmembrane region" description="Helical" evidence="1">
    <location>
        <begin position="187"/>
        <end position="204"/>
    </location>
</feature>
<dbReference type="Pfam" id="PF14897">
    <property type="entry name" value="EpsG"/>
    <property type="match status" value="1"/>
</dbReference>
<reference evidence="2" key="2">
    <citation type="submission" date="2023-04" db="EMBL/GenBank/DDBJ databases">
        <authorList>
            <person name="Orihara K."/>
        </authorList>
    </citation>
    <scope>NUCLEOTIDE SEQUENCE</scope>
    <source>
        <strain evidence="2">YIT 13057</strain>
    </source>
</reference>
<feature type="transmembrane region" description="Helical" evidence="1">
    <location>
        <begin position="53"/>
        <end position="83"/>
    </location>
</feature>
<feature type="transmembrane region" description="Helical" evidence="1">
    <location>
        <begin position="17"/>
        <end position="41"/>
    </location>
</feature>
<dbReference type="InterPro" id="IPR049458">
    <property type="entry name" value="EpsG-like"/>
</dbReference>
<accession>A0AAJ1UR99</accession>
<evidence type="ECO:0000313" key="2">
    <source>
        <dbReference type="EMBL" id="MDH7900732.1"/>
    </source>
</evidence>
<keyword evidence="1" id="KW-0472">Membrane</keyword>